<feature type="compositionally biased region" description="Basic and acidic residues" evidence="1">
    <location>
        <begin position="112"/>
        <end position="129"/>
    </location>
</feature>
<dbReference type="AlphaFoldDB" id="A0ABD3HTR8"/>
<comment type="caution">
    <text evidence="2">The sequence shown here is derived from an EMBL/GenBank/DDBJ whole genome shotgun (WGS) entry which is preliminary data.</text>
</comment>
<sequence length="226" mass="25327">MNQAAPSWTVSANLSGPLLAIHSRTTHLQDKNLIVLHPNLLFAKNKEPLNVPASQHRSKPKKHNAHKEKNSSRSTSELDEPYLDESRVRSDAFDDDPNQSGPNESDNDDSGEGGREPQELMSQEDREKGNLPLTFDAEHLRILVSFMKDRAGQNPGSMADSSVNPDSNIDDSDEPSGREEVLNGKRIKQGVGDKTRFLVDGMKEFCVSWMMSRSDLKMIVYLQKER</sequence>
<dbReference type="Proteomes" id="UP001633002">
    <property type="component" value="Unassembled WGS sequence"/>
</dbReference>
<keyword evidence="3" id="KW-1185">Reference proteome</keyword>
<name>A0ABD3HTR8_9MARC</name>
<feature type="compositionally biased region" description="Basic residues" evidence="1">
    <location>
        <begin position="56"/>
        <end position="66"/>
    </location>
</feature>
<protein>
    <submittedName>
        <fullName evidence="2">Uncharacterized protein</fullName>
    </submittedName>
</protein>
<feature type="compositionally biased region" description="Polar residues" evidence="1">
    <location>
        <begin position="154"/>
        <end position="167"/>
    </location>
</feature>
<accession>A0ABD3HTR8</accession>
<gene>
    <name evidence="2" type="ORF">R1sor_008429</name>
</gene>
<feature type="region of interest" description="Disordered" evidence="1">
    <location>
        <begin position="151"/>
        <end position="180"/>
    </location>
</feature>
<evidence type="ECO:0000313" key="3">
    <source>
        <dbReference type="Proteomes" id="UP001633002"/>
    </source>
</evidence>
<organism evidence="2 3">
    <name type="scientific">Riccia sorocarpa</name>
    <dbReference type="NCBI Taxonomy" id="122646"/>
    <lineage>
        <taxon>Eukaryota</taxon>
        <taxon>Viridiplantae</taxon>
        <taxon>Streptophyta</taxon>
        <taxon>Embryophyta</taxon>
        <taxon>Marchantiophyta</taxon>
        <taxon>Marchantiopsida</taxon>
        <taxon>Marchantiidae</taxon>
        <taxon>Marchantiales</taxon>
        <taxon>Ricciaceae</taxon>
        <taxon>Riccia</taxon>
    </lineage>
</organism>
<proteinExistence type="predicted"/>
<dbReference type="EMBL" id="JBJQOH010000003">
    <property type="protein sequence ID" value="KAL3694778.1"/>
    <property type="molecule type" value="Genomic_DNA"/>
</dbReference>
<feature type="region of interest" description="Disordered" evidence="1">
    <location>
        <begin position="50"/>
        <end position="132"/>
    </location>
</feature>
<evidence type="ECO:0000256" key="1">
    <source>
        <dbReference type="SAM" id="MobiDB-lite"/>
    </source>
</evidence>
<evidence type="ECO:0000313" key="2">
    <source>
        <dbReference type="EMBL" id="KAL3694778.1"/>
    </source>
</evidence>
<reference evidence="2 3" key="1">
    <citation type="submission" date="2024-09" db="EMBL/GenBank/DDBJ databases">
        <title>Chromosome-scale assembly of Riccia sorocarpa.</title>
        <authorList>
            <person name="Paukszto L."/>
        </authorList>
    </citation>
    <scope>NUCLEOTIDE SEQUENCE [LARGE SCALE GENOMIC DNA]</scope>
    <source>
        <strain evidence="2">LP-2024</strain>
        <tissue evidence="2">Aerial parts of the thallus</tissue>
    </source>
</reference>